<comment type="caution">
    <text evidence="1">The sequence shown here is derived from an EMBL/GenBank/DDBJ whole genome shotgun (WGS) entry which is preliminary data.</text>
</comment>
<dbReference type="Proteomes" id="UP000275281">
    <property type="component" value="Unassembled WGS sequence"/>
</dbReference>
<reference evidence="1 2" key="1">
    <citation type="submission" date="2018-11" db="EMBL/GenBank/DDBJ databases">
        <authorList>
            <person name="Ye M.-Q."/>
            <person name="Du Z.-J."/>
        </authorList>
    </citation>
    <scope>NUCLEOTIDE SEQUENCE [LARGE SCALE GENOMIC DNA]</scope>
    <source>
        <strain evidence="1 2">U0105</strain>
    </source>
</reference>
<evidence type="ECO:0000313" key="2">
    <source>
        <dbReference type="Proteomes" id="UP000275281"/>
    </source>
</evidence>
<keyword evidence="2" id="KW-1185">Reference proteome</keyword>
<sequence>MRLGRVFVYVFWCFALLLGGVFGAQYAIEKGIVDLSNIENFVKRTVDKTSNYSDSSNAYLENPRTFTTKLSEHYMLTLVGETRLKAGTFGASRLAWTPGTMAVSPDETQLFVAGHAQKSTIGAFSIGDFALEKKVSDLPIAPNSQPFHPTREGIELRDRENKIGRITGLEVINGKLWMNMAQYYDGSGNQRSTTIIIDNPDHIGGSRSGFHEIEGAVRAAGWMGELPQVFKAFTPHTHYTGYASNLPINSRLSMGPSFYAFTPRYDKKEGGRIFFPTEEVLSYSLKNPLGVYGVSDNTDIHKLWNELSVANIGFFTNSATHYILIGTNRAMESEISYKKRKSDGSKCSGYCSEVKADKVNYFWLYSTKDLITSMRGDIAPYELTPIEFGRLELYRDSHSIRGADFNPTTHTLYILLSGADDTQNRNESQPLLQKYQLTER</sequence>
<dbReference type="AlphaFoldDB" id="A0A3N5XYN5"/>
<proteinExistence type="predicted"/>
<name>A0A3N5XYN5_9ALTE</name>
<evidence type="ECO:0000313" key="1">
    <source>
        <dbReference type="EMBL" id="RPJ65730.1"/>
    </source>
</evidence>
<dbReference type="OrthoDB" id="5485925at2"/>
<protein>
    <submittedName>
        <fullName evidence="1">Uncharacterized protein</fullName>
    </submittedName>
</protein>
<dbReference type="EMBL" id="RPOK01000004">
    <property type="protein sequence ID" value="RPJ65730.1"/>
    <property type="molecule type" value="Genomic_DNA"/>
</dbReference>
<organism evidence="1 2">
    <name type="scientific">Alteromonas sediminis</name>
    <dbReference type="NCBI Taxonomy" id="2259342"/>
    <lineage>
        <taxon>Bacteria</taxon>
        <taxon>Pseudomonadati</taxon>
        <taxon>Pseudomonadota</taxon>
        <taxon>Gammaproteobacteria</taxon>
        <taxon>Alteromonadales</taxon>
        <taxon>Alteromonadaceae</taxon>
        <taxon>Alteromonas/Salinimonas group</taxon>
        <taxon>Alteromonas</taxon>
    </lineage>
</organism>
<accession>A0A3N5XYN5</accession>
<gene>
    <name evidence="1" type="ORF">DRW07_13005</name>
</gene>
<dbReference type="RefSeq" id="WP_124028361.1">
    <property type="nucleotide sequence ID" value="NZ_JBHRSN010000007.1"/>
</dbReference>